<feature type="compositionally biased region" description="Polar residues" evidence="1">
    <location>
        <begin position="842"/>
        <end position="860"/>
    </location>
</feature>
<dbReference type="RefSeq" id="XP_001832968.1">
    <property type="nucleotide sequence ID" value="XM_001832916.1"/>
</dbReference>
<feature type="compositionally biased region" description="Low complexity" evidence="1">
    <location>
        <begin position="776"/>
        <end position="814"/>
    </location>
</feature>
<organism evidence="2 3">
    <name type="scientific">Coprinopsis cinerea (strain Okayama-7 / 130 / ATCC MYA-4618 / FGSC 9003)</name>
    <name type="common">Inky cap fungus</name>
    <name type="synonym">Hormographiella aspergillata</name>
    <dbReference type="NCBI Taxonomy" id="240176"/>
    <lineage>
        <taxon>Eukaryota</taxon>
        <taxon>Fungi</taxon>
        <taxon>Dikarya</taxon>
        <taxon>Basidiomycota</taxon>
        <taxon>Agaricomycotina</taxon>
        <taxon>Agaricomycetes</taxon>
        <taxon>Agaricomycetidae</taxon>
        <taxon>Agaricales</taxon>
        <taxon>Agaricineae</taxon>
        <taxon>Psathyrellaceae</taxon>
        <taxon>Coprinopsis</taxon>
    </lineage>
</organism>
<dbReference type="InParanoid" id="A8NEA0"/>
<accession>A8NEA0</accession>
<evidence type="ECO:0000313" key="2">
    <source>
        <dbReference type="EMBL" id="EAU88657.1"/>
    </source>
</evidence>
<feature type="compositionally biased region" description="Acidic residues" evidence="1">
    <location>
        <begin position="458"/>
        <end position="467"/>
    </location>
</feature>
<feature type="compositionally biased region" description="Low complexity" evidence="1">
    <location>
        <begin position="824"/>
        <end position="841"/>
    </location>
</feature>
<comment type="caution">
    <text evidence="2">The sequence shown here is derived from an EMBL/GenBank/DDBJ whole genome shotgun (WGS) entry which is preliminary data.</text>
</comment>
<gene>
    <name evidence="2" type="ORF">CC1G_01030</name>
</gene>
<dbReference type="Proteomes" id="UP000001861">
    <property type="component" value="Unassembled WGS sequence"/>
</dbReference>
<dbReference type="VEuPathDB" id="FungiDB:CC1G_01030"/>
<reference evidence="2 3" key="1">
    <citation type="journal article" date="2010" name="Proc. Natl. Acad. Sci. U.S.A.">
        <title>Insights into evolution of multicellular fungi from the assembled chromosomes of the mushroom Coprinopsis cinerea (Coprinus cinereus).</title>
        <authorList>
            <person name="Stajich J.E."/>
            <person name="Wilke S.K."/>
            <person name="Ahren D."/>
            <person name="Au C.H."/>
            <person name="Birren B.W."/>
            <person name="Borodovsky M."/>
            <person name="Burns C."/>
            <person name="Canback B."/>
            <person name="Casselton L.A."/>
            <person name="Cheng C.K."/>
            <person name="Deng J."/>
            <person name="Dietrich F.S."/>
            <person name="Fargo D.C."/>
            <person name="Farman M.L."/>
            <person name="Gathman A.C."/>
            <person name="Goldberg J."/>
            <person name="Guigo R."/>
            <person name="Hoegger P.J."/>
            <person name="Hooker J.B."/>
            <person name="Huggins A."/>
            <person name="James T.Y."/>
            <person name="Kamada T."/>
            <person name="Kilaru S."/>
            <person name="Kodira C."/>
            <person name="Kues U."/>
            <person name="Kupfer D."/>
            <person name="Kwan H.S."/>
            <person name="Lomsadze A."/>
            <person name="Li W."/>
            <person name="Lilly W.W."/>
            <person name="Ma L.J."/>
            <person name="Mackey A.J."/>
            <person name="Manning G."/>
            <person name="Martin F."/>
            <person name="Muraguchi H."/>
            <person name="Natvig D.O."/>
            <person name="Palmerini H."/>
            <person name="Ramesh M.A."/>
            <person name="Rehmeyer C.J."/>
            <person name="Roe B.A."/>
            <person name="Shenoy N."/>
            <person name="Stanke M."/>
            <person name="Ter-Hovhannisyan V."/>
            <person name="Tunlid A."/>
            <person name="Velagapudi R."/>
            <person name="Vision T.J."/>
            <person name="Zeng Q."/>
            <person name="Zolan M.E."/>
            <person name="Pukkila P.J."/>
        </authorList>
    </citation>
    <scope>NUCLEOTIDE SEQUENCE [LARGE SCALE GENOMIC DNA]</scope>
    <source>
        <strain evidence="3">Okayama-7 / 130 / ATCC MYA-4618 / FGSC 9003</strain>
    </source>
</reference>
<feature type="compositionally biased region" description="Low complexity" evidence="1">
    <location>
        <begin position="74"/>
        <end position="93"/>
    </location>
</feature>
<feature type="compositionally biased region" description="Low complexity" evidence="1">
    <location>
        <begin position="324"/>
        <end position="339"/>
    </location>
</feature>
<feature type="region of interest" description="Disordered" evidence="1">
    <location>
        <begin position="587"/>
        <end position="606"/>
    </location>
</feature>
<dbReference type="KEGG" id="cci:CC1G_01030"/>
<dbReference type="eggNOG" id="ENOG502SEG0">
    <property type="taxonomic scope" value="Eukaryota"/>
</dbReference>
<feature type="compositionally biased region" description="Basic and acidic residues" evidence="1">
    <location>
        <begin position="18"/>
        <end position="29"/>
    </location>
</feature>
<protein>
    <submittedName>
        <fullName evidence="2">Uncharacterized protein</fullName>
    </submittedName>
</protein>
<feature type="region of interest" description="Disordered" evidence="1">
    <location>
        <begin position="701"/>
        <end position="754"/>
    </location>
</feature>
<feature type="compositionally biased region" description="Basic and acidic residues" evidence="1">
    <location>
        <begin position="701"/>
        <end position="745"/>
    </location>
</feature>
<evidence type="ECO:0000313" key="3">
    <source>
        <dbReference type="Proteomes" id="UP000001861"/>
    </source>
</evidence>
<feature type="compositionally biased region" description="Basic residues" evidence="1">
    <location>
        <begin position="49"/>
        <end position="60"/>
    </location>
</feature>
<feature type="region of interest" description="Disordered" evidence="1">
    <location>
        <begin position="323"/>
        <end position="356"/>
    </location>
</feature>
<feature type="region of interest" description="Disordered" evidence="1">
    <location>
        <begin position="406"/>
        <end position="469"/>
    </location>
</feature>
<dbReference type="GeneID" id="6009459"/>
<name>A8NEA0_COPC7</name>
<dbReference type="OMA" id="WVHDIIR"/>
<keyword evidence="3" id="KW-1185">Reference proteome</keyword>
<feature type="region of interest" description="Disordered" evidence="1">
    <location>
        <begin position="1"/>
        <end position="149"/>
    </location>
</feature>
<proteinExistence type="predicted"/>
<feature type="compositionally biased region" description="Basic residues" evidence="1">
    <location>
        <begin position="445"/>
        <end position="454"/>
    </location>
</feature>
<dbReference type="EMBL" id="AACS02000002">
    <property type="protein sequence ID" value="EAU88657.1"/>
    <property type="molecule type" value="Genomic_DNA"/>
</dbReference>
<feature type="region of interest" description="Disordered" evidence="1">
    <location>
        <begin position="183"/>
        <end position="225"/>
    </location>
</feature>
<dbReference type="AlphaFoldDB" id="A8NEA0"/>
<feature type="compositionally biased region" description="Polar residues" evidence="1">
    <location>
        <begin position="409"/>
        <end position="432"/>
    </location>
</feature>
<feature type="region of interest" description="Disordered" evidence="1">
    <location>
        <begin position="766"/>
        <end position="866"/>
    </location>
</feature>
<feature type="compositionally biased region" description="Low complexity" evidence="1">
    <location>
        <begin position="183"/>
        <end position="205"/>
    </location>
</feature>
<sequence>MEEDATLDGQVLPKRRAAREAGEAVRKAAMDTSSSESEGDSDAGGSGGRGRKRGQGRPKGRASATSRTGKVGRPPTSTAATSSKTPPATTESSVAVHVPTTPGSGRPRKKRAIEVSTTMAPVNPLDGEESDLTPLSSPVDASPPKPKPVVIRAHPMFATTANGSGLLSDGEGQSSVSKRIAAVAASMSSTTTAPPASTSNASASAARRKRSATTGSKGKQKRSDSAWSLESLGKHVWVLLNGKNAFRDGVFDPSSPDDTDSSTERLWWPATVLNDDPTSLPLRIELFLWKKTPVEIQHPSAENILPCFVSRSKLRFERYTDALQQASSSAGPSSQSPSPSKKPKSSGSMKVDDSPGLWETAVDDLKEALEKQGAVGTKPKSGVKKGKHNAVVGEVDLADTDEDLPSLDTILSQPTLSAPSTTVLGRSRSMSNLKGKGKEKEIGKAKSKPGRKRKYQSENEEEAEDDGKDQWYSVKDMLDDLVTPPMNDGNIKIPGELVLARTNQVSLKEYWPAQVLAYIPPKVRGNVKEERRYKVKFLDNIQMDIPRSYFFTEEEDGFGLCKMGKVESTTKDTYDDDENEDHLKEVLESARRSQSPSPASKLPNPERFMRLPIRHQFAYTKPVLQAILNDEYEPVRSKREMFMKGGSGRMNVTKGSTARGMMDPMVVEELNVYVTYWCLREEMVMRDRGVVGREEVEKADMEVEEAKAEAEAETEATERAKEEGGEKESTAMEVEATEKESKVEENGTQGVDVPMEVEVEKEAPRGGIAQSDAGGSPVPSIRVSPVPTELVSSPPMEPPSSSFSLLSQPSSASLEENEGGDAMTTDTTVPPASTAPPTEVTGPSQDSTPTPTSAPRQTGSPDYEALSTDDKLSFCIDILLPEAIRQILLYWEGFRTTPQLLSPQEEQDLYEKGAELLEKTDWVLAVLNKRKRKEQSLQKKMTKGLTDDLEVSKSRSGRVVRKVTYREDDD</sequence>
<dbReference type="OrthoDB" id="2505887at2759"/>
<evidence type="ECO:0000256" key="1">
    <source>
        <dbReference type="SAM" id="MobiDB-lite"/>
    </source>
</evidence>